<evidence type="ECO:0000256" key="9">
    <source>
        <dbReference type="ARBA" id="ARBA00023134"/>
    </source>
</evidence>
<evidence type="ECO:0000259" key="12">
    <source>
        <dbReference type="Pfam" id="PF14681"/>
    </source>
</evidence>
<feature type="binding site" evidence="11">
    <location>
        <position position="201"/>
    </location>
    <ligand>
        <name>5-phospho-alpha-D-ribose 1-diphosphate</name>
        <dbReference type="ChEBI" id="CHEBI:58017"/>
    </ligand>
</feature>
<comment type="cofactor">
    <cofactor evidence="11">
        <name>Mg(2+)</name>
        <dbReference type="ChEBI" id="CHEBI:18420"/>
    </cofactor>
    <text evidence="11">Binds 1 Mg(2+) ion per subunit. The magnesium is bound as Mg-PRPP.</text>
</comment>
<dbReference type="EMBL" id="JACSNR010000001">
    <property type="protein sequence ID" value="MBM6922490.1"/>
    <property type="molecule type" value="Genomic_DNA"/>
</dbReference>
<dbReference type="EC" id="2.4.2.9" evidence="3 11"/>
<dbReference type="InterPro" id="IPR034332">
    <property type="entry name" value="Upp_B"/>
</dbReference>
<evidence type="ECO:0000256" key="6">
    <source>
        <dbReference type="ARBA" id="ARBA00022679"/>
    </source>
</evidence>
<proteinExistence type="inferred from homology"/>
<evidence type="ECO:0000256" key="3">
    <source>
        <dbReference type="ARBA" id="ARBA00011894"/>
    </source>
</evidence>
<name>A0ABS2GLY7_9FIRM</name>
<evidence type="ECO:0000313" key="13">
    <source>
        <dbReference type="EMBL" id="MBM6922490.1"/>
    </source>
</evidence>
<evidence type="ECO:0000256" key="5">
    <source>
        <dbReference type="ARBA" id="ARBA00022676"/>
    </source>
</evidence>
<dbReference type="Proteomes" id="UP000724149">
    <property type="component" value="Unassembled WGS sequence"/>
</dbReference>
<dbReference type="GO" id="GO:0004845">
    <property type="term" value="F:uracil phosphoribosyltransferase activity"/>
    <property type="evidence" value="ECO:0007669"/>
    <property type="project" value="UniProtKB-EC"/>
</dbReference>
<protein>
    <recommendedName>
        <fullName evidence="3 11">Uracil phosphoribosyltransferase</fullName>
        <ecNumber evidence="3 11">2.4.2.9</ecNumber>
    </recommendedName>
    <alternativeName>
        <fullName evidence="10 11">UMP pyrophosphorylase</fullName>
    </alternativeName>
    <alternativeName>
        <fullName evidence="11">UPRTase</fullName>
    </alternativeName>
</protein>
<dbReference type="NCBIfam" id="NF001097">
    <property type="entry name" value="PRK00129.1"/>
    <property type="match status" value="1"/>
</dbReference>
<dbReference type="InterPro" id="IPR000836">
    <property type="entry name" value="PRTase_dom"/>
</dbReference>
<evidence type="ECO:0000256" key="2">
    <source>
        <dbReference type="ARBA" id="ARBA00009516"/>
    </source>
</evidence>
<evidence type="ECO:0000313" key="14">
    <source>
        <dbReference type="Proteomes" id="UP000724149"/>
    </source>
</evidence>
<keyword evidence="8 11" id="KW-0460">Magnesium</keyword>
<sequence length="210" mass="23056">MAITPFIADHPLIQHKLTLLRDKNTGSKEFRELIAEITMLLCYEATRDLPLKEVEIETPMAVTKTQVISGRKLAFVPILRAGLGMVDGVMQLVPAAKVGHIGLYRDPETALPVEYYCKLPNDIANREVIVLDPMLATGGSAIDAITQIKARGVKNIKFMCIIAAPEGLRALQDAHPDVKIYCASLDDHLDEHKYIIPGLGDAGDRIFGTK</sequence>
<evidence type="ECO:0000256" key="8">
    <source>
        <dbReference type="ARBA" id="ARBA00022842"/>
    </source>
</evidence>
<dbReference type="Gene3D" id="3.40.50.2020">
    <property type="match status" value="1"/>
</dbReference>
<keyword evidence="4 11" id="KW-0021">Allosteric enzyme</keyword>
<evidence type="ECO:0000256" key="11">
    <source>
        <dbReference type="HAMAP-Rule" id="MF_01218"/>
    </source>
</evidence>
<feature type="domain" description="Phosphoribosyltransferase" evidence="12">
    <location>
        <begin position="8"/>
        <end position="209"/>
    </location>
</feature>
<dbReference type="RefSeq" id="WP_177504398.1">
    <property type="nucleotide sequence ID" value="NZ_JACSNR010000001.1"/>
</dbReference>
<evidence type="ECO:0000256" key="1">
    <source>
        <dbReference type="ARBA" id="ARBA00005180"/>
    </source>
</evidence>
<comment type="pathway">
    <text evidence="1 11">Pyrimidine metabolism; UMP biosynthesis via salvage pathway; UMP from uracil: step 1/1.</text>
</comment>
<organism evidence="13 14">
    <name type="scientific">Hydrogenoanaerobacterium saccharovorans</name>
    <dbReference type="NCBI Taxonomy" id="474960"/>
    <lineage>
        <taxon>Bacteria</taxon>
        <taxon>Bacillati</taxon>
        <taxon>Bacillota</taxon>
        <taxon>Clostridia</taxon>
        <taxon>Eubacteriales</taxon>
        <taxon>Oscillospiraceae</taxon>
        <taxon>Hydrogenoanaerobacterium</taxon>
    </lineage>
</organism>
<feature type="binding site" evidence="11">
    <location>
        <position position="105"/>
    </location>
    <ligand>
        <name>5-phospho-alpha-D-ribose 1-diphosphate</name>
        <dbReference type="ChEBI" id="CHEBI:58017"/>
    </ligand>
</feature>
<feature type="binding site" evidence="11">
    <location>
        <begin position="132"/>
        <end position="140"/>
    </location>
    <ligand>
        <name>5-phospho-alpha-D-ribose 1-diphosphate</name>
        <dbReference type="ChEBI" id="CHEBI:58017"/>
    </ligand>
</feature>
<dbReference type="HAMAP" id="MF_01218_B">
    <property type="entry name" value="Upp_B"/>
    <property type="match status" value="1"/>
</dbReference>
<dbReference type="NCBIfam" id="TIGR01091">
    <property type="entry name" value="upp"/>
    <property type="match status" value="1"/>
</dbReference>
<keyword evidence="14" id="KW-1185">Reference proteome</keyword>
<feature type="binding site" evidence="11">
    <location>
        <begin position="200"/>
        <end position="202"/>
    </location>
    <ligand>
        <name>uracil</name>
        <dbReference type="ChEBI" id="CHEBI:17568"/>
    </ligand>
</feature>
<evidence type="ECO:0000256" key="4">
    <source>
        <dbReference type="ARBA" id="ARBA00022533"/>
    </source>
</evidence>
<dbReference type="InterPro" id="IPR005765">
    <property type="entry name" value="UPRT"/>
</dbReference>
<keyword evidence="6 11" id="KW-0808">Transferase</keyword>
<comment type="activity regulation">
    <text evidence="11">Allosterically activated by GTP.</text>
</comment>
<dbReference type="InterPro" id="IPR050054">
    <property type="entry name" value="UPRTase/APRTase"/>
</dbReference>
<keyword evidence="5 11" id="KW-0328">Glycosyltransferase</keyword>
<dbReference type="SUPFAM" id="SSF53271">
    <property type="entry name" value="PRTase-like"/>
    <property type="match status" value="1"/>
</dbReference>
<evidence type="ECO:0000256" key="10">
    <source>
        <dbReference type="ARBA" id="ARBA00031082"/>
    </source>
</evidence>
<keyword evidence="7 11" id="KW-0547">Nucleotide-binding</keyword>
<accession>A0ABS2GLY7</accession>
<comment type="catalytic activity">
    <reaction evidence="11">
        <text>UMP + diphosphate = 5-phospho-alpha-D-ribose 1-diphosphate + uracil</text>
        <dbReference type="Rhea" id="RHEA:13017"/>
        <dbReference type="ChEBI" id="CHEBI:17568"/>
        <dbReference type="ChEBI" id="CHEBI:33019"/>
        <dbReference type="ChEBI" id="CHEBI:57865"/>
        <dbReference type="ChEBI" id="CHEBI:58017"/>
        <dbReference type="EC" id="2.4.2.9"/>
    </reaction>
</comment>
<comment type="function">
    <text evidence="11">Catalyzes the conversion of uracil and 5-phospho-alpha-D-ribose 1-diphosphate (PRPP) to UMP and diphosphate.</text>
</comment>
<comment type="caution">
    <text evidence="13">The sequence shown here is derived from an EMBL/GenBank/DDBJ whole genome shotgun (WGS) entry which is preliminary data.</text>
</comment>
<feature type="binding site" evidence="11">
    <location>
        <position position="195"/>
    </location>
    <ligand>
        <name>uracil</name>
        <dbReference type="ChEBI" id="CHEBI:17568"/>
    </ligand>
</feature>
<dbReference type="PANTHER" id="PTHR32315:SF4">
    <property type="entry name" value="URACIL PHOSPHORIBOSYLTRANSFERASE, CHLOROPLASTIC"/>
    <property type="match status" value="1"/>
</dbReference>
<comment type="similarity">
    <text evidence="2 11">Belongs to the UPRTase family.</text>
</comment>
<gene>
    <name evidence="11 13" type="primary">upp</name>
    <name evidence="13" type="ORF">H9X81_02110</name>
</gene>
<evidence type="ECO:0000256" key="7">
    <source>
        <dbReference type="ARBA" id="ARBA00022741"/>
    </source>
</evidence>
<dbReference type="Pfam" id="PF14681">
    <property type="entry name" value="UPRTase"/>
    <property type="match status" value="1"/>
</dbReference>
<dbReference type="PANTHER" id="PTHR32315">
    <property type="entry name" value="ADENINE PHOSPHORIBOSYLTRANSFERASE"/>
    <property type="match status" value="1"/>
</dbReference>
<feature type="binding site" evidence="11">
    <location>
        <position position="80"/>
    </location>
    <ligand>
        <name>5-phospho-alpha-D-ribose 1-diphosphate</name>
        <dbReference type="ChEBI" id="CHEBI:58017"/>
    </ligand>
</feature>
<reference evidence="13 14" key="1">
    <citation type="journal article" date="2021" name="Sci. Rep.">
        <title>The distribution of antibiotic resistance genes in chicken gut microbiota commensals.</title>
        <authorList>
            <person name="Juricova H."/>
            <person name="Matiasovicova J."/>
            <person name="Kubasova T."/>
            <person name="Cejkova D."/>
            <person name="Rychlik I."/>
        </authorList>
    </citation>
    <scope>NUCLEOTIDE SEQUENCE [LARGE SCALE GENOMIC DNA]</scope>
    <source>
        <strain evidence="13 14">An564</strain>
    </source>
</reference>
<dbReference type="CDD" id="cd06223">
    <property type="entry name" value="PRTases_typeI"/>
    <property type="match status" value="1"/>
</dbReference>
<keyword evidence="9 11" id="KW-0342">GTP-binding</keyword>
<dbReference type="InterPro" id="IPR029057">
    <property type="entry name" value="PRTase-like"/>
</dbReference>